<evidence type="ECO:0000256" key="1">
    <source>
        <dbReference type="ARBA" id="ARBA00023284"/>
    </source>
</evidence>
<dbReference type="EMBL" id="RXNV01000009">
    <property type="protein sequence ID" value="RTR29698.1"/>
    <property type="molecule type" value="Genomic_DNA"/>
</dbReference>
<dbReference type="CDD" id="cd03023">
    <property type="entry name" value="DsbA_Com1_like"/>
    <property type="match status" value="1"/>
</dbReference>
<dbReference type="InterPro" id="IPR013766">
    <property type="entry name" value="Thioredoxin_domain"/>
</dbReference>
<keyword evidence="4" id="KW-1185">Reference proteome</keyword>
<protein>
    <submittedName>
        <fullName evidence="3">DsbA family protein</fullName>
    </submittedName>
</protein>
<dbReference type="Proteomes" id="UP000282060">
    <property type="component" value="Unassembled WGS sequence"/>
</dbReference>
<dbReference type="InterPro" id="IPR012336">
    <property type="entry name" value="Thioredoxin-like_fold"/>
</dbReference>
<evidence type="ECO:0000259" key="2">
    <source>
        <dbReference type="PROSITE" id="PS51352"/>
    </source>
</evidence>
<evidence type="ECO:0000313" key="4">
    <source>
        <dbReference type="Proteomes" id="UP000282060"/>
    </source>
</evidence>
<dbReference type="InterPro" id="IPR036249">
    <property type="entry name" value="Thioredoxin-like_sf"/>
</dbReference>
<comment type="caution">
    <text evidence="3">The sequence shown here is derived from an EMBL/GenBank/DDBJ whole genome shotgun (WGS) entry which is preliminary data.</text>
</comment>
<proteinExistence type="predicted"/>
<dbReference type="PROSITE" id="PS00194">
    <property type="entry name" value="THIOREDOXIN_1"/>
    <property type="match status" value="1"/>
</dbReference>
<dbReference type="InterPro" id="IPR017937">
    <property type="entry name" value="Thioredoxin_CS"/>
</dbReference>
<dbReference type="Pfam" id="PF13462">
    <property type="entry name" value="Thioredoxin_4"/>
    <property type="match status" value="1"/>
</dbReference>
<sequence>MKVLSRFLSVTDTLLQSRKAKFAMLATVAGSVFLLSSQLMTSQLAHADHSGFTEEQRVEIREIVEDALVNDPELLKEAIIALQMREEDQMGQVRESLVEQNHAGLFDTQTDPWKGAENPEITMVYFTDFNCPYCKKLEPTLDKLIEEYPKLRVITKMVPLQGEGSQKAVVLAQKVWLNEPEKYHKLKDMLMSSPRRLDGDAIAKVAKLTDTEQWLSKDDDRVVKVVRDNVSLMRDLGLSGTPSMIFGDTVIPGLVTYEVLKEQLEEVIQAKG</sequence>
<dbReference type="SUPFAM" id="SSF52833">
    <property type="entry name" value="Thioredoxin-like"/>
    <property type="match status" value="1"/>
</dbReference>
<dbReference type="GO" id="GO:0015036">
    <property type="term" value="F:disulfide oxidoreductase activity"/>
    <property type="evidence" value="ECO:0007669"/>
    <property type="project" value="UniProtKB-ARBA"/>
</dbReference>
<evidence type="ECO:0000313" key="3">
    <source>
        <dbReference type="EMBL" id="RTR29698.1"/>
    </source>
</evidence>
<gene>
    <name evidence="3" type="ORF">EKG39_16645</name>
</gene>
<accession>A0A3S0RJ94</accession>
<dbReference type="Gene3D" id="3.40.30.10">
    <property type="entry name" value="Glutaredoxin"/>
    <property type="match status" value="1"/>
</dbReference>
<dbReference type="Pfam" id="PF18312">
    <property type="entry name" value="ScsC_N"/>
    <property type="match status" value="1"/>
</dbReference>
<dbReference type="AlphaFoldDB" id="A0A3S0RJ94"/>
<keyword evidence="1" id="KW-0676">Redox-active center</keyword>
<organism evidence="3 4">
    <name type="scientific">Shewanella atlantica</name>
    <dbReference type="NCBI Taxonomy" id="271099"/>
    <lineage>
        <taxon>Bacteria</taxon>
        <taxon>Pseudomonadati</taxon>
        <taxon>Pseudomonadota</taxon>
        <taxon>Gammaproteobacteria</taxon>
        <taxon>Alteromonadales</taxon>
        <taxon>Shewanellaceae</taxon>
        <taxon>Shewanella</taxon>
    </lineage>
</organism>
<dbReference type="InterPro" id="IPR051470">
    <property type="entry name" value="Thiol:disulfide_interchange"/>
</dbReference>
<reference evidence="3 4" key="1">
    <citation type="submission" date="2018-12" db="EMBL/GenBank/DDBJ databases">
        <authorList>
            <person name="Yu L."/>
        </authorList>
    </citation>
    <scope>NUCLEOTIDE SEQUENCE [LARGE SCALE GENOMIC DNA]</scope>
    <source>
        <strain evidence="3 4">HAW-EB5</strain>
    </source>
</reference>
<dbReference type="PANTHER" id="PTHR35272:SF3">
    <property type="entry name" value="THIOL:DISULFIDE INTERCHANGE PROTEIN DSBC"/>
    <property type="match status" value="1"/>
</dbReference>
<dbReference type="RefSeq" id="WP_126507113.1">
    <property type="nucleotide sequence ID" value="NZ_RXNV01000009.1"/>
</dbReference>
<feature type="domain" description="Thioredoxin" evidence="2">
    <location>
        <begin position="75"/>
        <end position="269"/>
    </location>
</feature>
<dbReference type="PROSITE" id="PS51352">
    <property type="entry name" value="THIOREDOXIN_2"/>
    <property type="match status" value="1"/>
</dbReference>
<dbReference type="InterPro" id="IPR041205">
    <property type="entry name" value="ScsC_N"/>
</dbReference>
<name>A0A3S0RJ94_9GAMM</name>
<dbReference type="OrthoDB" id="9780340at2"/>
<dbReference type="PANTHER" id="PTHR35272">
    <property type="entry name" value="THIOL:DISULFIDE INTERCHANGE PROTEIN DSBC-RELATED"/>
    <property type="match status" value="1"/>
</dbReference>